<dbReference type="Proteomes" id="UP000809789">
    <property type="component" value="Unassembled WGS sequence"/>
</dbReference>
<dbReference type="PANTHER" id="PTHR15154">
    <property type="entry name" value="HAMARTIN"/>
    <property type="match status" value="1"/>
</dbReference>
<dbReference type="EMBL" id="JAESVG020000004">
    <property type="protein sequence ID" value="KAG8628131.1"/>
    <property type="molecule type" value="Genomic_DNA"/>
</dbReference>
<feature type="coiled-coil region" evidence="1">
    <location>
        <begin position="618"/>
        <end position="662"/>
    </location>
</feature>
<comment type="caution">
    <text evidence="3">The sequence shown here is derived from an EMBL/GenBank/DDBJ whole genome shotgun (WGS) entry which is preliminary data.</text>
</comment>
<evidence type="ECO:0000313" key="3">
    <source>
        <dbReference type="EMBL" id="KAG8628131.1"/>
    </source>
</evidence>
<feature type="compositionally biased region" description="Polar residues" evidence="2">
    <location>
        <begin position="856"/>
        <end position="873"/>
    </location>
</feature>
<evidence type="ECO:0000313" key="4">
    <source>
        <dbReference type="Proteomes" id="UP000809789"/>
    </source>
</evidence>
<dbReference type="OrthoDB" id="6022054at2759"/>
<feature type="compositionally biased region" description="Basic and acidic residues" evidence="2">
    <location>
        <begin position="908"/>
        <end position="921"/>
    </location>
</feature>
<organism evidence="3 4">
    <name type="scientific">Elsinoe batatas</name>
    <dbReference type="NCBI Taxonomy" id="2601811"/>
    <lineage>
        <taxon>Eukaryota</taxon>
        <taxon>Fungi</taxon>
        <taxon>Dikarya</taxon>
        <taxon>Ascomycota</taxon>
        <taxon>Pezizomycotina</taxon>
        <taxon>Dothideomycetes</taxon>
        <taxon>Dothideomycetidae</taxon>
        <taxon>Myriangiales</taxon>
        <taxon>Elsinoaceae</taxon>
        <taxon>Elsinoe</taxon>
    </lineage>
</organism>
<evidence type="ECO:0000256" key="2">
    <source>
        <dbReference type="SAM" id="MobiDB-lite"/>
    </source>
</evidence>
<dbReference type="SUPFAM" id="SSF48371">
    <property type="entry name" value="ARM repeat"/>
    <property type="match status" value="1"/>
</dbReference>
<dbReference type="GO" id="GO:0051726">
    <property type="term" value="P:regulation of cell cycle"/>
    <property type="evidence" value="ECO:0007669"/>
    <property type="project" value="TreeGrafter"/>
</dbReference>
<evidence type="ECO:0008006" key="5">
    <source>
        <dbReference type="Google" id="ProtNLM"/>
    </source>
</evidence>
<dbReference type="PANTHER" id="PTHR15154:SF2">
    <property type="entry name" value="HAMARTIN"/>
    <property type="match status" value="1"/>
</dbReference>
<keyword evidence="4" id="KW-1185">Reference proteome</keyword>
<dbReference type="GO" id="GO:0033596">
    <property type="term" value="C:TSC1-TSC2 complex"/>
    <property type="evidence" value="ECO:0007669"/>
    <property type="project" value="TreeGrafter"/>
</dbReference>
<feature type="compositionally biased region" description="Polar residues" evidence="2">
    <location>
        <begin position="679"/>
        <end position="693"/>
    </location>
</feature>
<proteinExistence type="predicted"/>
<accession>A0A8K0L5N5</accession>
<feature type="compositionally biased region" description="Basic and acidic residues" evidence="2">
    <location>
        <begin position="695"/>
        <end position="705"/>
    </location>
</feature>
<feature type="compositionally biased region" description="Pro residues" evidence="2">
    <location>
        <begin position="438"/>
        <end position="452"/>
    </location>
</feature>
<sequence length="958" mass="105230">MSGSSSDTVSLLSKAFAQPEINHDSLTSLRKSLELFADKHQDPEDSQSAKVQEELRRIYTEYVQTDTTKLEAFVVSLTAVEPYLRRTGDLQSWFDITISTIVDVQGNKKSFVQQTQDFILTCTAFDKDATDVKARSQTCRTLAGKIINEYLKRTDDLAKGHKGSSLRLQNRSQQQLEAILVELGKQHPQELFTALEGPLLRPSTRYHTLQLLCAWLCHQHAHLDLVTHTQIVDILLKCLMNDRSTGMVSSALQCLLMLLPHIPATVSSQLPRLFLIYSRCLCWEKFSDTTSKAQRDLVTDDRLVNGSDDGVEELFTIDPGWDVVRSVLDAPDSAAPELLTYFTYLYGLYPVNFMSYVRKPRKYLKQINFPGAEHFDLDQNVIRKRTEQFQRAHLLHPGFFTMTPEEELADTRWLKAEPSEVVAECLGLYSGNAAIPQSPGPAPTSKLPPLPESPTVSTKLAPLSPDRLMSPTHDADPPSPSPSIMAGSIDSLSKSVPALSADAAFLQKELLVMRNELNFERYSKQQHVAAIGQLKRERIKAVTVEAETTSLYNANKRLQKKLDEANKFNEKILQETQSRKTHARQSEDLLNAKVRSLRSSLADQKILQASLTKATADIEILRELLAGSESREARAQNKLEAQMEQLKELEALQAEVAKLKNGLSTSASDDIANGEQLGSDKSNTETTSVSAGISQKDRKMSDEAKTAQLEDPLIADYGLTAWKDTHKAAKDHQAELATLQDGWNETKNDLQQLKARYDDLLATTASTRTEADGPLRSSLAPTPAADGNAQLYQGPPVGATYGITDGIARSLPRPVNGHGPPVRPPRPDEFGARSMSDQSALSRSEGSANEGVGLSWDTSSPNGGESGSYNSKPSLGDKYSTVGAGVGSGSRPRESSSAFSSASDESNFDGRDKVTAMEKVRRLGRGSAQSNKAKSDDNGEASKGAGKRAMDFFKGLNN</sequence>
<feature type="region of interest" description="Disordered" evidence="2">
    <location>
        <begin position="665"/>
        <end position="705"/>
    </location>
</feature>
<keyword evidence="1" id="KW-0175">Coiled coil</keyword>
<dbReference type="InterPro" id="IPR007483">
    <property type="entry name" value="Hamartin"/>
</dbReference>
<name>A0A8K0L5N5_9PEZI</name>
<dbReference type="Pfam" id="PF04388">
    <property type="entry name" value="Hamartin"/>
    <property type="match status" value="2"/>
</dbReference>
<protein>
    <recommendedName>
        <fullName evidence="5">Hamartin</fullName>
    </recommendedName>
</protein>
<feature type="region of interest" description="Disordered" evidence="2">
    <location>
        <begin position="437"/>
        <end position="482"/>
    </location>
</feature>
<dbReference type="AlphaFoldDB" id="A0A8K0L5N5"/>
<feature type="compositionally biased region" description="Polar residues" evidence="2">
    <location>
        <begin position="835"/>
        <end position="847"/>
    </location>
</feature>
<gene>
    <name evidence="3" type="ORF">KVT40_004004</name>
</gene>
<feature type="region of interest" description="Disordered" evidence="2">
    <location>
        <begin position="767"/>
        <end position="958"/>
    </location>
</feature>
<dbReference type="GO" id="GO:0032007">
    <property type="term" value="P:negative regulation of TOR signaling"/>
    <property type="evidence" value="ECO:0007669"/>
    <property type="project" value="TreeGrafter"/>
</dbReference>
<evidence type="ECO:0000256" key="1">
    <source>
        <dbReference type="SAM" id="Coils"/>
    </source>
</evidence>
<reference evidence="3" key="1">
    <citation type="submission" date="2021-07" db="EMBL/GenBank/DDBJ databases">
        <title>Elsinoe batatas strain:CRI-CJ2 Genome sequencing and assembly.</title>
        <authorList>
            <person name="Huang L."/>
        </authorList>
    </citation>
    <scope>NUCLEOTIDE SEQUENCE</scope>
    <source>
        <strain evidence="3">CRI-CJ2</strain>
    </source>
</reference>
<feature type="compositionally biased region" description="Low complexity" evidence="2">
    <location>
        <begin position="895"/>
        <end position="905"/>
    </location>
</feature>
<dbReference type="InterPro" id="IPR016024">
    <property type="entry name" value="ARM-type_fold"/>
</dbReference>